<keyword evidence="1" id="KW-1133">Transmembrane helix</keyword>
<feature type="transmembrane region" description="Helical" evidence="1">
    <location>
        <begin position="246"/>
        <end position="267"/>
    </location>
</feature>
<dbReference type="GeneID" id="136806087"/>
<feature type="transmembrane region" description="Helical" evidence="1">
    <location>
        <begin position="185"/>
        <end position="207"/>
    </location>
</feature>
<dbReference type="AlphaFoldDB" id="A0A7M6DQS7"/>
<evidence type="ECO:0000256" key="1">
    <source>
        <dbReference type="SAM" id="Phobius"/>
    </source>
</evidence>
<sequence length="273" mass="31536">MRTTNDFLCPAYTWQSFINVDANEREGKDVSRIFVISWAVVGAVIWLGLHWLIVKQGDDTRNRYLTFCIHKVNLSNFAFILACFVQYGIALHYSHLNANDSLKAQNVTIARQRSECVTLEETGNTNAFHILLWTLPMLVITNMMYPYPDEKEMSTLITGFSMLDIIDMAELMFGDVGCFQNYGSVWLFFFYTALLMSAFITTSYSGLEQEKYYYDMADRVTTCLSLVFNDLLFWCLRITTMVKEGHAYFGVIFVGKESMSSILRIILLRIKQR</sequence>
<reference evidence="2" key="1">
    <citation type="submission" date="2021-01" db="UniProtKB">
        <authorList>
            <consortium name="EnsemblMetazoa"/>
        </authorList>
    </citation>
    <scope>IDENTIFICATION</scope>
</reference>
<accession>A0A7M6DQS7</accession>
<feature type="transmembrane region" description="Helical" evidence="1">
    <location>
        <begin position="33"/>
        <end position="53"/>
    </location>
</feature>
<feature type="transmembrane region" description="Helical" evidence="1">
    <location>
        <begin position="219"/>
        <end position="240"/>
    </location>
</feature>
<organism evidence="2 3">
    <name type="scientific">Clytia hemisphaerica</name>
    <dbReference type="NCBI Taxonomy" id="252671"/>
    <lineage>
        <taxon>Eukaryota</taxon>
        <taxon>Metazoa</taxon>
        <taxon>Cnidaria</taxon>
        <taxon>Hydrozoa</taxon>
        <taxon>Hydroidolina</taxon>
        <taxon>Leptothecata</taxon>
        <taxon>Obeliida</taxon>
        <taxon>Clytiidae</taxon>
        <taxon>Clytia</taxon>
    </lineage>
</organism>
<name>A0A7M6DQS7_9CNID</name>
<feature type="transmembrane region" description="Helical" evidence="1">
    <location>
        <begin position="74"/>
        <end position="93"/>
    </location>
</feature>
<keyword evidence="1" id="KW-0472">Membrane</keyword>
<dbReference type="EnsemblMetazoa" id="CLYHEMT022795.1">
    <property type="protein sequence ID" value="CLYHEMP022795.1"/>
    <property type="gene ID" value="CLYHEMG022795"/>
</dbReference>
<protein>
    <submittedName>
        <fullName evidence="2">Uncharacterized protein</fullName>
    </submittedName>
</protein>
<keyword evidence="3" id="KW-1185">Reference proteome</keyword>
<dbReference type="RefSeq" id="XP_066918759.1">
    <property type="nucleotide sequence ID" value="XM_067062658.1"/>
</dbReference>
<dbReference type="Proteomes" id="UP000594262">
    <property type="component" value="Unplaced"/>
</dbReference>
<evidence type="ECO:0000313" key="3">
    <source>
        <dbReference type="Proteomes" id="UP000594262"/>
    </source>
</evidence>
<keyword evidence="1" id="KW-0812">Transmembrane</keyword>
<evidence type="ECO:0000313" key="2">
    <source>
        <dbReference type="EnsemblMetazoa" id="CLYHEMP022795.1"/>
    </source>
</evidence>
<proteinExistence type="predicted"/>